<dbReference type="PANTHER" id="PTHR45527:SF1">
    <property type="entry name" value="FATTY ACID SYNTHASE"/>
    <property type="match status" value="1"/>
</dbReference>
<dbReference type="Pfam" id="PF13193">
    <property type="entry name" value="AMP-binding_C"/>
    <property type="match status" value="1"/>
</dbReference>
<dbReference type="InterPro" id="IPR042099">
    <property type="entry name" value="ANL_N_sf"/>
</dbReference>
<dbReference type="EMBL" id="JBHSMM010000001">
    <property type="protein sequence ID" value="MFC5439088.1"/>
    <property type="molecule type" value="Genomic_DNA"/>
</dbReference>
<evidence type="ECO:0000256" key="1">
    <source>
        <dbReference type="ARBA" id="ARBA00022450"/>
    </source>
</evidence>
<dbReference type="PROSITE" id="PS50075">
    <property type="entry name" value="CARRIER"/>
    <property type="match status" value="1"/>
</dbReference>
<evidence type="ECO:0000259" key="3">
    <source>
        <dbReference type="PROSITE" id="PS50075"/>
    </source>
</evidence>
<protein>
    <submittedName>
        <fullName evidence="4">Non-ribosomal peptide synthetase</fullName>
    </submittedName>
</protein>
<dbReference type="PROSITE" id="PS00455">
    <property type="entry name" value="AMP_BINDING"/>
    <property type="match status" value="1"/>
</dbReference>
<dbReference type="InterPro" id="IPR045851">
    <property type="entry name" value="AMP-bd_C_sf"/>
</dbReference>
<dbReference type="PANTHER" id="PTHR45527">
    <property type="entry name" value="NONRIBOSOMAL PEPTIDE SYNTHETASE"/>
    <property type="match status" value="1"/>
</dbReference>
<evidence type="ECO:0000313" key="5">
    <source>
        <dbReference type="Proteomes" id="UP001596018"/>
    </source>
</evidence>
<comment type="caution">
    <text evidence="4">The sequence shown here is derived from an EMBL/GenBank/DDBJ whole genome shotgun (WGS) entry which is preliminary data.</text>
</comment>
<feature type="domain" description="Carrier" evidence="3">
    <location>
        <begin position="521"/>
        <end position="596"/>
    </location>
</feature>
<dbReference type="SUPFAM" id="SSF47336">
    <property type="entry name" value="ACP-like"/>
    <property type="match status" value="1"/>
</dbReference>
<sequence>MSDVIADTVPSSEQAAGHLLDLIRAQARLRPQAIALCAHDASIDYAELLDRAGRLAAALQAQGMRPNDVIALVAERDPATLVLMLAILLAGGACLPLDAAYPPARLAAMLEDARPRLLIADAQAGYELPDGTTRVDRNQLETAAAAMAPLAAQVPGEWIYVLFTSGSSGRPKGVAMRSAVLGHLVAWHVSHPRLGHAARTLQFAPLSFDVSFQEMLVTFAVGGTLVLPTEAERRDPYALLALIARQRVERIFLPYVALQALAEAVATGGQMPSTLRDVVTAGEQLRVTPAIRTLFAGLDGGVLHNHYGPTETHVVTAHELEGDAANWPELPPIGQPLPHVRVRLVDDSLRDVEAPAEGELLLGGDCLAAGYIHRADLTAERYIELDGERWYRTGDGVCDTGNGVLAYRGRLDQQIKLDGFRIEPAEIESVLGRHPGVAEAVVVAVDDAQGRRLVAHVVPRDAQADETVLLRELRAHGERWLPAYLQPHAFVVVPLLPLTASGKIDRRALANANAAPPLTWQEDAPLQQQLRGLWQQLLGLAEIDVQQNLFDLGARSLTVVRALTELRRRGFHTLSAAQIYEHPSVARLASLLSDAPAVVPSAADELARGNRQRAALARFAPRRGGMQ</sequence>
<proteinExistence type="predicted"/>
<gene>
    <name evidence="4" type="ORF">ACFPK0_03550</name>
</gene>
<dbReference type="Gene3D" id="3.40.50.12780">
    <property type="entry name" value="N-terminal domain of ligase-like"/>
    <property type="match status" value="1"/>
</dbReference>
<organism evidence="4 5">
    <name type="scientific">Rhodanobacter ginsenosidimutans</name>
    <dbReference type="NCBI Taxonomy" id="490571"/>
    <lineage>
        <taxon>Bacteria</taxon>
        <taxon>Pseudomonadati</taxon>
        <taxon>Pseudomonadota</taxon>
        <taxon>Gammaproteobacteria</taxon>
        <taxon>Lysobacterales</taxon>
        <taxon>Rhodanobacteraceae</taxon>
        <taxon>Rhodanobacter</taxon>
    </lineage>
</organism>
<dbReference type="InterPro" id="IPR010071">
    <property type="entry name" value="AA_adenyl_dom"/>
</dbReference>
<dbReference type="Pfam" id="PF00501">
    <property type="entry name" value="AMP-binding"/>
    <property type="match status" value="1"/>
</dbReference>
<evidence type="ECO:0000256" key="2">
    <source>
        <dbReference type="ARBA" id="ARBA00022553"/>
    </source>
</evidence>
<name>A0ABW0JSI7_9GAMM</name>
<accession>A0ABW0JSI7</accession>
<dbReference type="InterPro" id="IPR020806">
    <property type="entry name" value="PKS_PP-bd"/>
</dbReference>
<dbReference type="SMART" id="SM00823">
    <property type="entry name" value="PKS_PP"/>
    <property type="match status" value="1"/>
</dbReference>
<keyword evidence="2" id="KW-0597">Phosphoprotein</keyword>
<dbReference type="Pfam" id="PF00550">
    <property type="entry name" value="PP-binding"/>
    <property type="match status" value="1"/>
</dbReference>
<dbReference type="InterPro" id="IPR036736">
    <property type="entry name" value="ACP-like_sf"/>
</dbReference>
<keyword evidence="5" id="KW-1185">Reference proteome</keyword>
<reference evidence="5" key="1">
    <citation type="journal article" date="2019" name="Int. J. Syst. Evol. Microbiol.">
        <title>The Global Catalogue of Microorganisms (GCM) 10K type strain sequencing project: providing services to taxonomists for standard genome sequencing and annotation.</title>
        <authorList>
            <consortium name="The Broad Institute Genomics Platform"/>
            <consortium name="The Broad Institute Genome Sequencing Center for Infectious Disease"/>
            <person name="Wu L."/>
            <person name="Ma J."/>
        </authorList>
    </citation>
    <scope>NUCLEOTIDE SEQUENCE [LARGE SCALE GENOMIC DNA]</scope>
    <source>
        <strain evidence="5">KACC 12822</strain>
    </source>
</reference>
<dbReference type="Proteomes" id="UP001596018">
    <property type="component" value="Unassembled WGS sequence"/>
</dbReference>
<dbReference type="InterPro" id="IPR009081">
    <property type="entry name" value="PP-bd_ACP"/>
</dbReference>
<dbReference type="InterPro" id="IPR000873">
    <property type="entry name" value="AMP-dep_synth/lig_dom"/>
</dbReference>
<dbReference type="NCBIfam" id="TIGR01733">
    <property type="entry name" value="AA-adenyl-dom"/>
    <property type="match status" value="1"/>
</dbReference>
<dbReference type="Gene3D" id="3.30.300.30">
    <property type="match status" value="1"/>
</dbReference>
<dbReference type="SUPFAM" id="SSF56801">
    <property type="entry name" value="Acetyl-CoA synthetase-like"/>
    <property type="match status" value="1"/>
</dbReference>
<dbReference type="InterPro" id="IPR020845">
    <property type="entry name" value="AMP-binding_CS"/>
</dbReference>
<dbReference type="InterPro" id="IPR025110">
    <property type="entry name" value="AMP-bd_C"/>
</dbReference>
<dbReference type="Gene3D" id="1.10.1200.10">
    <property type="entry name" value="ACP-like"/>
    <property type="match status" value="1"/>
</dbReference>
<evidence type="ECO:0000313" key="4">
    <source>
        <dbReference type="EMBL" id="MFC5439088.1"/>
    </source>
</evidence>
<dbReference type="RefSeq" id="WP_377338396.1">
    <property type="nucleotide sequence ID" value="NZ_JALBWS010000015.1"/>
</dbReference>
<keyword evidence="1" id="KW-0596">Phosphopantetheine</keyword>